<evidence type="ECO:0000256" key="4">
    <source>
        <dbReference type="ARBA" id="ARBA00023186"/>
    </source>
</evidence>
<evidence type="ECO:0000313" key="8">
    <source>
        <dbReference type="EMBL" id="CAE8641445.1"/>
    </source>
</evidence>
<keyword evidence="6" id="KW-0732">Signal</keyword>
<feature type="non-terminal residue" evidence="8">
    <location>
        <position position="859"/>
    </location>
</feature>
<reference evidence="8" key="1">
    <citation type="submission" date="2021-02" db="EMBL/GenBank/DDBJ databases">
        <authorList>
            <person name="Dougan E. K."/>
            <person name="Rhodes N."/>
            <person name="Thang M."/>
            <person name="Chan C."/>
        </authorList>
    </citation>
    <scope>NUCLEOTIDE SEQUENCE</scope>
</reference>
<dbReference type="Pfam" id="PF13589">
    <property type="entry name" value="HATPase_c_3"/>
    <property type="match status" value="1"/>
</dbReference>
<feature type="chain" id="PRO_5032563921" description="Histidine kinase/HSP90-like ATPase domain-containing protein" evidence="6">
    <location>
        <begin position="21"/>
        <end position="859"/>
    </location>
</feature>
<dbReference type="FunFam" id="1.20.120.790:FF:000001">
    <property type="entry name" value="Heat shock protein 90 alpha"/>
    <property type="match status" value="1"/>
</dbReference>
<protein>
    <recommendedName>
        <fullName evidence="7">Histidine kinase/HSP90-like ATPase domain-containing protein</fullName>
    </recommendedName>
</protein>
<evidence type="ECO:0000256" key="1">
    <source>
        <dbReference type="ARBA" id="ARBA00008239"/>
    </source>
</evidence>
<dbReference type="InterPro" id="IPR037196">
    <property type="entry name" value="HSP90_C"/>
</dbReference>
<evidence type="ECO:0000256" key="2">
    <source>
        <dbReference type="ARBA" id="ARBA00022741"/>
    </source>
</evidence>
<dbReference type="SUPFAM" id="SSF110942">
    <property type="entry name" value="HSP90 C-terminal domain"/>
    <property type="match status" value="1"/>
</dbReference>
<dbReference type="GO" id="GO:0051082">
    <property type="term" value="F:unfolded protein binding"/>
    <property type="evidence" value="ECO:0007669"/>
    <property type="project" value="InterPro"/>
</dbReference>
<dbReference type="Proteomes" id="UP000654075">
    <property type="component" value="Unassembled WGS sequence"/>
</dbReference>
<dbReference type="InterPro" id="IPR003594">
    <property type="entry name" value="HATPase_dom"/>
</dbReference>
<dbReference type="InterPro" id="IPR036890">
    <property type="entry name" value="HATPase_C_sf"/>
</dbReference>
<dbReference type="Gene3D" id="3.30.230.80">
    <property type="match status" value="1"/>
</dbReference>
<dbReference type="OMA" id="RVMITDE"/>
<dbReference type="InterPro" id="IPR001404">
    <property type="entry name" value="Hsp90_fam"/>
</dbReference>
<keyword evidence="3" id="KW-0067">ATP-binding</keyword>
<proteinExistence type="inferred from homology"/>
<dbReference type="PANTHER" id="PTHR11528">
    <property type="entry name" value="HEAT SHOCK PROTEIN 90 FAMILY MEMBER"/>
    <property type="match status" value="1"/>
</dbReference>
<comment type="caution">
    <text evidence="8">The sequence shown here is derived from an EMBL/GenBank/DDBJ whole genome shotgun (WGS) entry which is preliminary data.</text>
</comment>
<name>A0A813HUP3_POLGL</name>
<feature type="compositionally biased region" description="Polar residues" evidence="5">
    <location>
        <begin position="709"/>
        <end position="730"/>
    </location>
</feature>
<evidence type="ECO:0000256" key="3">
    <source>
        <dbReference type="ARBA" id="ARBA00022840"/>
    </source>
</evidence>
<evidence type="ECO:0000313" key="9">
    <source>
        <dbReference type="Proteomes" id="UP000654075"/>
    </source>
</evidence>
<dbReference type="GO" id="GO:0140662">
    <property type="term" value="F:ATP-dependent protein folding chaperone"/>
    <property type="evidence" value="ECO:0007669"/>
    <property type="project" value="InterPro"/>
</dbReference>
<dbReference type="PRINTS" id="PR00775">
    <property type="entry name" value="HEATSHOCK90"/>
</dbReference>
<dbReference type="Pfam" id="PF00183">
    <property type="entry name" value="HSP90"/>
    <property type="match status" value="2"/>
</dbReference>
<feature type="signal peptide" evidence="6">
    <location>
        <begin position="1"/>
        <end position="20"/>
    </location>
</feature>
<dbReference type="Gene3D" id="3.30.565.10">
    <property type="entry name" value="Histidine kinase-like ATPase, C-terminal domain"/>
    <property type="match status" value="1"/>
</dbReference>
<dbReference type="SMART" id="SM00387">
    <property type="entry name" value="HATPase_c"/>
    <property type="match status" value="1"/>
</dbReference>
<dbReference type="AlphaFoldDB" id="A0A813HUP3"/>
<keyword evidence="2" id="KW-0547">Nucleotide-binding</keyword>
<accession>A0A813HUP3</accession>
<evidence type="ECO:0000259" key="7">
    <source>
        <dbReference type="SMART" id="SM00387"/>
    </source>
</evidence>
<feature type="region of interest" description="Disordered" evidence="5">
    <location>
        <begin position="685"/>
        <end position="731"/>
    </location>
</feature>
<feature type="domain" description="Histidine kinase/HSP90-like ATPase" evidence="7">
    <location>
        <begin position="70"/>
        <end position="226"/>
    </location>
</feature>
<dbReference type="SUPFAM" id="SSF54211">
    <property type="entry name" value="Ribosomal protein S5 domain 2-like"/>
    <property type="match status" value="1"/>
</dbReference>
<dbReference type="CDD" id="cd16927">
    <property type="entry name" value="HATPase_Hsp90-like"/>
    <property type="match status" value="1"/>
</dbReference>
<dbReference type="NCBIfam" id="NF003555">
    <property type="entry name" value="PRK05218.1"/>
    <property type="match status" value="1"/>
</dbReference>
<dbReference type="OrthoDB" id="28737at2759"/>
<dbReference type="InterPro" id="IPR020568">
    <property type="entry name" value="Ribosomal_Su5_D2-typ_SF"/>
</dbReference>
<dbReference type="Gene3D" id="1.20.120.790">
    <property type="entry name" value="Heat shock protein 90, C-terminal domain"/>
    <property type="match status" value="1"/>
</dbReference>
<dbReference type="GO" id="GO:0016887">
    <property type="term" value="F:ATP hydrolysis activity"/>
    <property type="evidence" value="ECO:0007669"/>
    <property type="project" value="InterPro"/>
</dbReference>
<organism evidence="8 9">
    <name type="scientific">Polarella glacialis</name>
    <name type="common">Dinoflagellate</name>
    <dbReference type="NCBI Taxonomy" id="89957"/>
    <lineage>
        <taxon>Eukaryota</taxon>
        <taxon>Sar</taxon>
        <taxon>Alveolata</taxon>
        <taxon>Dinophyceae</taxon>
        <taxon>Suessiales</taxon>
        <taxon>Suessiaceae</taxon>
        <taxon>Polarella</taxon>
    </lineage>
</organism>
<dbReference type="HAMAP" id="MF_00505">
    <property type="entry name" value="HSP90"/>
    <property type="match status" value="1"/>
</dbReference>
<dbReference type="InterPro" id="IPR020575">
    <property type="entry name" value="Hsp90_N"/>
</dbReference>
<dbReference type="SUPFAM" id="SSF55874">
    <property type="entry name" value="ATPase domain of HSP90 chaperone/DNA topoisomerase II/histidine kinase"/>
    <property type="match status" value="1"/>
</dbReference>
<dbReference type="FunFam" id="3.30.565.10:FF:000005">
    <property type="entry name" value="Heat shock protein 90"/>
    <property type="match status" value="1"/>
</dbReference>
<keyword evidence="4" id="KW-0143">Chaperone</keyword>
<gene>
    <name evidence="8" type="ORF">PGLA1383_LOCUS56067</name>
</gene>
<dbReference type="GO" id="GO:0005524">
    <property type="term" value="F:ATP binding"/>
    <property type="evidence" value="ECO:0007669"/>
    <property type="project" value="UniProtKB-KW"/>
</dbReference>
<comment type="similarity">
    <text evidence="1">Belongs to the heat shock protein 90 family.</text>
</comment>
<dbReference type="EMBL" id="CAJNNV010032894">
    <property type="protein sequence ID" value="CAE8641445.1"/>
    <property type="molecule type" value="Genomic_DNA"/>
</dbReference>
<evidence type="ECO:0000256" key="6">
    <source>
        <dbReference type="SAM" id="SignalP"/>
    </source>
</evidence>
<keyword evidence="9" id="KW-1185">Reference proteome</keyword>
<evidence type="ECO:0000256" key="5">
    <source>
        <dbReference type="SAM" id="MobiDB-lite"/>
    </source>
</evidence>
<sequence>MARLLLAIAALCLSGVAVRAEDAVEASSEKVVDGFTETERSKMTDGSEKHEFQAEVSRLMDIIINSLYTDKNVFLRELISNAADALEKARFHSVQDETFLGDFKDLEIKIEHDADAKTISIVDTGVGMSKADLINNLGTVAKSGTTNFLEAMAEGGDANLIGQFGVGFYSAFLVADKVSVTSKCNDDPVQHVWESSADASFTVVDDPRGNTLGRGSRVTLHLKEDAHDYLSEDKLKEGCKKYSQFIQFPIYWEQVNTQKAVWLRAKEDITEEEYNEFYKSISKDYLDPLAYTHFNAEGEIEFKSILYLPKKAPFDMMDNYWQKRSEVKLFVRRVLVAEKFDELLPRYLNFVRGVVDSDDLPLNVSREQLQQNKIMKVISKKLVRKEFNKNLKMGCYEDDSNRSKLSKLLRYYTTKSDGKEISLDKYLDRMQESQESIYYMSGDSLDKADVKLDESEEEKKRFAKVKDMYKPLTDWWKKKLTDLTEGGAMKDAGVKIEKVEISKRLTSSPVVVVTSQFGYSAQQEKVMKSQAFQNKDQLSMMAGRKTLEINPNHAVIQDLLAKVKASESDESAGNSAELLFQTALIESGYEIADTSALVNRIYRMMSKDLGVTGNVFSQVVVGDGPTARRLATPGGLGALDVATSLLVCTRRFGSHGLCAGLCDSRLPQGSRLDFRRSWQSTALAAVRGGAKRRSSRCPEQGPQKPWRRTLQSTSPATGSESKSNKASGASQECGCKQEEAVSQLWADVTPARLRRGGSKPLLGRSAVGGSAKFFRVKGWPEAWMPHKLHHLLRGVPRHSSLLSVVAPLGKTVRMTLSSYLSYARAQSDRDDPLYLFDSGRAAASLLRSDLVSIPTQFFE</sequence>